<keyword evidence="4" id="KW-0843">Virulence</keyword>
<proteinExistence type="inferred from homology"/>
<organism evidence="5 6">
    <name type="scientific">Phytophthora megakarya</name>
    <dbReference type="NCBI Taxonomy" id="4795"/>
    <lineage>
        <taxon>Eukaryota</taxon>
        <taxon>Sar</taxon>
        <taxon>Stramenopiles</taxon>
        <taxon>Oomycota</taxon>
        <taxon>Peronosporomycetes</taxon>
        <taxon>Peronosporales</taxon>
        <taxon>Peronosporaceae</taxon>
        <taxon>Phytophthora</taxon>
    </lineage>
</organism>
<dbReference type="InterPro" id="IPR008701">
    <property type="entry name" value="NPP1"/>
</dbReference>
<dbReference type="GO" id="GO:0005576">
    <property type="term" value="C:extracellular region"/>
    <property type="evidence" value="ECO:0007669"/>
    <property type="project" value="UniProtKB-SubCell"/>
</dbReference>
<evidence type="ECO:0000313" key="6">
    <source>
        <dbReference type="Proteomes" id="UP000198211"/>
    </source>
</evidence>
<evidence type="ECO:0000256" key="3">
    <source>
        <dbReference type="ARBA" id="ARBA00022525"/>
    </source>
</evidence>
<dbReference type="EMBL" id="NBNE01000628">
    <property type="protein sequence ID" value="OWZ18185.1"/>
    <property type="molecule type" value="Genomic_DNA"/>
</dbReference>
<dbReference type="STRING" id="4795.A0A225WKL7"/>
<comment type="similarity">
    <text evidence="2">Belongs to the Necrosis inducing protein (NPP1) family.</text>
</comment>
<keyword evidence="3" id="KW-0964">Secreted</keyword>
<dbReference type="PANTHER" id="PTHR33657:SF8">
    <property type="entry name" value="DOMAIN PROTEIN, PUTATIVE (AFU_ORTHOLOGUE AFUA_5G00600)-RELATED"/>
    <property type="match status" value="1"/>
</dbReference>
<dbReference type="OrthoDB" id="141210at2759"/>
<sequence>MYAWYFPKGFELISENLSGHRHLWRFAIVWLDDPAVDNPKILGVSVQSGTGYEKRTPPKSKYLDESSVKIDSYKSVWNIKAALRLTEKEGESQDLIMWDQLTDEAREALNSDVFNVELLMSTVPMPLKDSAFVKTLKKAWPFEEE</sequence>
<protein>
    <submittedName>
        <fullName evidence="5">Necrosis inducing protein NPP1</fullName>
    </submittedName>
</protein>
<comment type="caution">
    <text evidence="5">The sequence shown here is derived from an EMBL/GenBank/DDBJ whole genome shotgun (WGS) entry which is preliminary data.</text>
</comment>
<accession>A0A225WKL7</accession>
<reference evidence="6" key="1">
    <citation type="submission" date="2017-03" db="EMBL/GenBank/DDBJ databases">
        <title>Phytopthora megakarya and P. palmivora, two closely related causual agents of cacao black pod achieved similar genome size and gene model numbers by different mechanisms.</title>
        <authorList>
            <person name="Ali S."/>
            <person name="Shao J."/>
            <person name="Larry D.J."/>
            <person name="Kronmiller B."/>
            <person name="Shen D."/>
            <person name="Strem M.D."/>
            <person name="Melnick R.L."/>
            <person name="Guiltinan M.J."/>
            <person name="Tyler B.M."/>
            <person name="Meinhardt L.W."/>
            <person name="Bailey B.A."/>
        </authorList>
    </citation>
    <scope>NUCLEOTIDE SEQUENCE [LARGE SCALE GENOMIC DNA]</scope>
    <source>
        <strain evidence="6">zdho120</strain>
    </source>
</reference>
<dbReference type="AlphaFoldDB" id="A0A225WKL7"/>
<evidence type="ECO:0000313" key="5">
    <source>
        <dbReference type="EMBL" id="OWZ18185.1"/>
    </source>
</evidence>
<dbReference type="Proteomes" id="UP000198211">
    <property type="component" value="Unassembled WGS sequence"/>
</dbReference>
<dbReference type="Pfam" id="PF05630">
    <property type="entry name" value="NPP1"/>
    <property type="match status" value="1"/>
</dbReference>
<evidence type="ECO:0000256" key="2">
    <source>
        <dbReference type="ARBA" id="ARBA00009520"/>
    </source>
</evidence>
<evidence type="ECO:0000256" key="1">
    <source>
        <dbReference type="ARBA" id="ARBA00004613"/>
    </source>
</evidence>
<name>A0A225WKL7_9STRA</name>
<keyword evidence="6" id="KW-1185">Reference proteome</keyword>
<evidence type="ECO:0000256" key="4">
    <source>
        <dbReference type="ARBA" id="ARBA00023026"/>
    </source>
</evidence>
<dbReference type="PANTHER" id="PTHR33657">
    <property type="entry name" value="DOMAIN PROTEIN, PUTATIVE (AFU_ORTHOLOGUE AFUA_5G00600)-RELATED"/>
    <property type="match status" value="1"/>
</dbReference>
<gene>
    <name evidence="5" type="ORF">PHMEG_0007762</name>
</gene>
<comment type="subcellular location">
    <subcellularLocation>
        <location evidence="1">Secreted</location>
    </subcellularLocation>
</comment>